<proteinExistence type="predicted"/>
<evidence type="ECO:0000313" key="2">
    <source>
        <dbReference type="Proteomes" id="UP000048948"/>
    </source>
</evidence>
<evidence type="ECO:0000313" key="1">
    <source>
        <dbReference type="EMBL" id="CKT96303.1"/>
    </source>
</evidence>
<name>A0A654ZGJ8_MYCTX</name>
<reference evidence="1 2" key="1">
    <citation type="submission" date="2015-03" db="EMBL/GenBank/DDBJ databases">
        <authorList>
            <consortium name="Pathogen Informatics"/>
        </authorList>
    </citation>
    <scope>NUCLEOTIDE SEQUENCE [LARGE SCALE GENOMIC DNA]</scope>
    <source>
        <strain evidence="1 2">Bir 172</strain>
    </source>
</reference>
<organism evidence="1 2">
    <name type="scientific">Mycobacterium tuberculosis</name>
    <dbReference type="NCBI Taxonomy" id="1773"/>
    <lineage>
        <taxon>Bacteria</taxon>
        <taxon>Bacillati</taxon>
        <taxon>Actinomycetota</taxon>
        <taxon>Actinomycetes</taxon>
        <taxon>Mycobacteriales</taxon>
        <taxon>Mycobacteriaceae</taxon>
        <taxon>Mycobacterium</taxon>
        <taxon>Mycobacterium tuberculosis complex</taxon>
    </lineage>
</organism>
<protein>
    <submittedName>
        <fullName evidence="1">Uncharacterized protein</fullName>
    </submittedName>
</protein>
<dbReference type="Proteomes" id="UP000048948">
    <property type="component" value="Unassembled WGS sequence"/>
</dbReference>
<dbReference type="AlphaFoldDB" id="A0A654ZGJ8"/>
<accession>A0A654ZGJ8</accession>
<dbReference type="EMBL" id="CNGE01001284">
    <property type="protein sequence ID" value="CKT96303.1"/>
    <property type="molecule type" value="Genomic_DNA"/>
</dbReference>
<gene>
    <name evidence="1" type="ORF">ERS027646_04329</name>
</gene>
<sequence>MHAEHLVKAVVGNRQGYSIAVIKRDQAGCNGFRVVMGRDCDHGRRHLDAAHLRAGGGEQPKGSAGAKADLANPLARAGREQLDGDAIDVGGLGSPDPSQ</sequence>